<keyword evidence="7 12" id="KW-0067">ATP-binding</keyword>
<accession>A0A8I0DKM9</accession>
<dbReference type="PANTHER" id="PTHR43553">
    <property type="entry name" value="HEAVY METAL TRANSPORTER"/>
    <property type="match status" value="1"/>
</dbReference>
<dbReference type="GO" id="GO:0043190">
    <property type="term" value="C:ATP-binding cassette (ABC) transporter complex"/>
    <property type="evidence" value="ECO:0007669"/>
    <property type="project" value="TreeGrafter"/>
</dbReference>
<keyword evidence="3" id="KW-0813">Transport</keyword>
<dbReference type="InterPro" id="IPR003593">
    <property type="entry name" value="AAA+_ATPase"/>
</dbReference>
<evidence type="ECO:0000256" key="8">
    <source>
        <dbReference type="ARBA" id="ARBA00022967"/>
    </source>
</evidence>
<evidence type="ECO:0000256" key="4">
    <source>
        <dbReference type="ARBA" id="ARBA00022475"/>
    </source>
</evidence>
<dbReference type="InterPro" id="IPR017871">
    <property type="entry name" value="ABC_transporter-like_CS"/>
</dbReference>
<name>A0A8I0DKM9_9CLOT</name>
<dbReference type="SUPFAM" id="SSF52540">
    <property type="entry name" value="P-loop containing nucleoside triphosphate hydrolases"/>
    <property type="match status" value="2"/>
</dbReference>
<keyword evidence="5" id="KW-0677">Repeat</keyword>
<protein>
    <submittedName>
        <fullName evidence="12">Energy-coupling factor ABC transporter ATP-binding protein</fullName>
    </submittedName>
</protein>
<keyword evidence="8" id="KW-1278">Translocase</keyword>
<dbReference type="PROSITE" id="PS00211">
    <property type="entry name" value="ABC_TRANSPORTER_1"/>
    <property type="match status" value="2"/>
</dbReference>
<evidence type="ECO:0000256" key="2">
    <source>
        <dbReference type="ARBA" id="ARBA00005417"/>
    </source>
</evidence>
<keyword evidence="13" id="KW-1185">Reference proteome</keyword>
<dbReference type="RefSeq" id="WP_186834591.1">
    <property type="nucleotide sequence ID" value="NZ_JACOOQ010000002.1"/>
</dbReference>
<reference evidence="12" key="1">
    <citation type="submission" date="2020-08" db="EMBL/GenBank/DDBJ databases">
        <title>Genome public.</title>
        <authorList>
            <person name="Liu C."/>
            <person name="Sun Q."/>
        </authorList>
    </citation>
    <scope>NUCLEOTIDE SEQUENCE</scope>
    <source>
        <strain evidence="12">NSJ-42</strain>
    </source>
</reference>
<dbReference type="PROSITE" id="PS50893">
    <property type="entry name" value="ABC_TRANSPORTER_2"/>
    <property type="match status" value="2"/>
</dbReference>
<evidence type="ECO:0000259" key="11">
    <source>
        <dbReference type="PROSITE" id="PS50893"/>
    </source>
</evidence>
<dbReference type="Gene3D" id="3.40.50.300">
    <property type="entry name" value="P-loop containing nucleotide triphosphate hydrolases"/>
    <property type="match status" value="2"/>
</dbReference>
<feature type="domain" description="ABC transporter" evidence="11">
    <location>
        <begin position="4"/>
        <end position="242"/>
    </location>
</feature>
<comment type="similarity">
    <text evidence="2">Belongs to the ABC transporter superfamily.</text>
</comment>
<dbReference type="GO" id="GO:0005524">
    <property type="term" value="F:ATP binding"/>
    <property type="evidence" value="ECO:0007669"/>
    <property type="project" value="UniProtKB-KW"/>
</dbReference>
<dbReference type="InterPro" id="IPR003439">
    <property type="entry name" value="ABC_transporter-like_ATP-bd"/>
</dbReference>
<dbReference type="InterPro" id="IPR050095">
    <property type="entry name" value="ECF_ABC_transporter_ATP-bd"/>
</dbReference>
<evidence type="ECO:0000256" key="9">
    <source>
        <dbReference type="ARBA" id="ARBA00023136"/>
    </source>
</evidence>
<dbReference type="AlphaFoldDB" id="A0A8I0DKM9"/>
<evidence type="ECO:0000256" key="3">
    <source>
        <dbReference type="ARBA" id="ARBA00022448"/>
    </source>
</evidence>
<dbReference type="Proteomes" id="UP000662088">
    <property type="component" value="Unassembled WGS sequence"/>
</dbReference>
<dbReference type="InterPro" id="IPR027417">
    <property type="entry name" value="P-loop_NTPase"/>
</dbReference>
<feature type="domain" description="ABC transporter" evidence="11">
    <location>
        <begin position="301"/>
        <end position="536"/>
    </location>
</feature>
<evidence type="ECO:0000256" key="1">
    <source>
        <dbReference type="ARBA" id="ARBA00004202"/>
    </source>
</evidence>
<evidence type="ECO:0000256" key="7">
    <source>
        <dbReference type="ARBA" id="ARBA00022840"/>
    </source>
</evidence>
<dbReference type="InterPro" id="IPR015856">
    <property type="entry name" value="ABC_transpr_CbiO/EcfA_su"/>
</dbReference>
<proteinExistence type="inferred from homology"/>
<dbReference type="CDD" id="cd03225">
    <property type="entry name" value="ABC_cobalt_CbiO_domain1"/>
    <property type="match status" value="2"/>
</dbReference>
<organism evidence="12 13">
    <name type="scientific">Clostridium lentum</name>
    <dbReference type="NCBI Taxonomy" id="2763037"/>
    <lineage>
        <taxon>Bacteria</taxon>
        <taxon>Bacillati</taxon>
        <taxon>Bacillota</taxon>
        <taxon>Clostridia</taxon>
        <taxon>Eubacteriales</taxon>
        <taxon>Clostridiaceae</taxon>
        <taxon>Clostridium</taxon>
    </lineage>
</organism>
<dbReference type="GO" id="GO:0016887">
    <property type="term" value="F:ATP hydrolysis activity"/>
    <property type="evidence" value="ECO:0007669"/>
    <property type="project" value="InterPro"/>
</dbReference>
<dbReference type="SMART" id="SM00382">
    <property type="entry name" value="AAA"/>
    <property type="match status" value="2"/>
</dbReference>
<dbReference type="GO" id="GO:0042626">
    <property type="term" value="F:ATPase-coupled transmembrane transporter activity"/>
    <property type="evidence" value="ECO:0007669"/>
    <property type="project" value="TreeGrafter"/>
</dbReference>
<evidence type="ECO:0000256" key="10">
    <source>
        <dbReference type="ARBA" id="ARBA00025157"/>
    </source>
</evidence>
<evidence type="ECO:0000313" key="12">
    <source>
        <dbReference type="EMBL" id="MBC5639263.1"/>
    </source>
</evidence>
<keyword evidence="4" id="KW-1003">Cell membrane</keyword>
<gene>
    <name evidence="12" type="ORF">H8R92_02215</name>
</gene>
<keyword evidence="9" id="KW-0472">Membrane</keyword>
<dbReference type="PANTHER" id="PTHR43553:SF23">
    <property type="entry name" value="ABC TRANSPORTER ATP-BINDING COMPONENT"/>
    <property type="match status" value="1"/>
</dbReference>
<dbReference type="Pfam" id="PF00005">
    <property type="entry name" value="ABC_tran"/>
    <property type="match status" value="2"/>
</dbReference>
<evidence type="ECO:0000256" key="5">
    <source>
        <dbReference type="ARBA" id="ARBA00022737"/>
    </source>
</evidence>
<dbReference type="NCBIfam" id="NF010167">
    <property type="entry name" value="PRK13648.1"/>
    <property type="match status" value="2"/>
</dbReference>
<comment type="caution">
    <text evidence="12">The sequence shown here is derived from an EMBL/GenBank/DDBJ whole genome shotgun (WGS) entry which is preliminary data.</text>
</comment>
<comment type="subcellular location">
    <subcellularLocation>
        <location evidence="1">Cell membrane</location>
        <topology evidence="1">Peripheral membrane protein</topology>
    </subcellularLocation>
</comment>
<dbReference type="EMBL" id="JACOOQ010000002">
    <property type="protein sequence ID" value="MBC5639263.1"/>
    <property type="molecule type" value="Genomic_DNA"/>
</dbReference>
<keyword evidence="6" id="KW-0547">Nucleotide-binding</keyword>
<comment type="function">
    <text evidence="10">Probably part of an ABC transporter complex. Responsible for energy coupling to the transport system.</text>
</comment>
<evidence type="ECO:0000256" key="6">
    <source>
        <dbReference type="ARBA" id="ARBA00022741"/>
    </source>
</evidence>
<sequence>MEIIKIKDLSFSYPDTEKKVLDKINININEGEFILLIGESGCGKSTLLRQLKNEIQPYGKVFGEILYKGKNIRELDQRKSASEIGFVMQNPDYQIVTDKVWHELAFGLESLGIDSQTIRRRVSEMASFFGIQTWFRKDVSELSGGQKQLLNLAAIMCMQPDILILDEPTSQLDPIVATEFLETVYKINRELGVTVILTEHRLEEVFSMADKVILMDDGKVIGSKNANEIGDIIYNNGNKHSMFYSLPTPIKVYKECDGVGQSPLTIKEGREWVKKTFNKKNTILKAVSSDLKENNKKESVIKLNNVWFRYDKTSPDILRGLNLEVYKNEVLCILGGNGTGKSTTLGVISGSNRAYRGNVYINKKKIEKYKLSELFNNNLAVLPQDPQSLFVKSVLQDDLEEVLDGTKLSKSEKTERVKNISELLGIVNLLKMHPYDLSGGEQQKAALAKILLLEPKILILDEPTKGIDGNFKRELGNLFKSLKKRGMTIVIVTHDIEFAADNSDRCLMFFDGDISSEGTPREFFCGNTFYTTSANKMSRGILQDILKVEDMVDIWNYQN</sequence>
<evidence type="ECO:0000313" key="13">
    <source>
        <dbReference type="Proteomes" id="UP000662088"/>
    </source>
</evidence>